<name>G3JBN9_CORMM</name>
<dbReference type="RefSeq" id="XP_006667151.1">
    <property type="nucleotide sequence ID" value="XM_006667088.1"/>
</dbReference>
<feature type="domain" description="Fe2OG dioxygenase" evidence="2">
    <location>
        <begin position="167"/>
        <end position="288"/>
    </location>
</feature>
<dbReference type="InterPro" id="IPR005123">
    <property type="entry name" value="Oxoglu/Fe-dep_dioxygenase_dom"/>
</dbReference>
<organism evidence="3 4">
    <name type="scientific">Cordyceps militaris (strain CM01)</name>
    <name type="common">Caterpillar fungus</name>
    <dbReference type="NCBI Taxonomy" id="983644"/>
    <lineage>
        <taxon>Eukaryota</taxon>
        <taxon>Fungi</taxon>
        <taxon>Dikarya</taxon>
        <taxon>Ascomycota</taxon>
        <taxon>Pezizomycotina</taxon>
        <taxon>Sordariomycetes</taxon>
        <taxon>Hypocreomycetidae</taxon>
        <taxon>Hypocreales</taxon>
        <taxon>Cordycipitaceae</taxon>
        <taxon>Cordyceps</taxon>
    </lineage>
</organism>
<proteinExistence type="inferred from homology"/>
<dbReference type="InterPro" id="IPR044861">
    <property type="entry name" value="IPNS-like_FE2OG_OXY"/>
</dbReference>
<dbReference type="InParanoid" id="G3JBN9"/>
<dbReference type="CDD" id="cd12148">
    <property type="entry name" value="fungal_TF_MHR"/>
    <property type="match status" value="1"/>
</dbReference>
<dbReference type="Pfam" id="PF03171">
    <property type="entry name" value="2OG-FeII_Oxy"/>
    <property type="match status" value="1"/>
</dbReference>
<dbReference type="GO" id="GO:0044283">
    <property type="term" value="P:small molecule biosynthetic process"/>
    <property type="evidence" value="ECO:0007669"/>
    <property type="project" value="UniProtKB-ARBA"/>
</dbReference>
<accession>G3JBN9</accession>
<gene>
    <name evidence="3" type="ORF">CCM_01934</name>
</gene>
<dbReference type="Gene3D" id="2.60.120.330">
    <property type="entry name" value="B-lactam Antibiotic, Isopenicillin N Synthase, Chain"/>
    <property type="match status" value="1"/>
</dbReference>
<dbReference type="Proteomes" id="UP000001610">
    <property type="component" value="Unassembled WGS sequence"/>
</dbReference>
<dbReference type="InterPro" id="IPR050231">
    <property type="entry name" value="Iron_ascorbate_oxido_reductase"/>
</dbReference>
<dbReference type="VEuPathDB" id="FungiDB:CCM_01934"/>
<sequence>MSTTKYSDRVIPSISLANFDQRIEEITAQLVDAAENVGFFSIVDHGIARTDVDKVFEFSSSFFSLPDDVKSLVPFSPIENIGWEKNAQIRPSTGACDRKESYQLQFNSGMETRWLPETIVPGFRSTVMTFMHQAQAVSEKLMVCFARGLGFPDDFFVAAHDITKEDSQTVARLLHYFAAPEASNDGQIYHRAGAHTDWDFITLLFQKAGQSGLEICPGREAASTFGHGDVWTRVEPAAESNAIICNIGDLLMSWSDDRFKSTLHRVKAPCEPGDFYGERYSIAFFNQPRKSAEIQGPGRKYPLVTGAEFTRKAMEKNFKAILRAKEKLAVAPGLRAQADGTTTRRRRSFVPELVEQVPLDRTLGCSLSRFAELYGLGCDMELILMRHRPYDLRSYEFSLETHAIRRVLEHDEDQEYSVKFHLAADEKVVESNPTHSLVDSVEGCVHPHRPSLVELFWRHVHPCYPIVSRDSFILIYSQSCQNLPPALRAAIYLSATRWWTYNPELSICSPQTQRL</sequence>
<dbReference type="KEGG" id="cmt:CCM_01934"/>
<evidence type="ECO:0000313" key="3">
    <source>
        <dbReference type="EMBL" id="EGX93665.1"/>
    </source>
</evidence>
<dbReference type="OrthoDB" id="288590at2759"/>
<protein>
    <submittedName>
        <fullName evidence="3">Oxidoreductase domain containing protein</fullName>
    </submittedName>
</protein>
<dbReference type="GeneID" id="18163963"/>
<dbReference type="SUPFAM" id="SSF51197">
    <property type="entry name" value="Clavaminate synthase-like"/>
    <property type="match status" value="1"/>
</dbReference>
<dbReference type="eggNOG" id="KOG0143">
    <property type="taxonomic scope" value="Eukaryota"/>
</dbReference>
<keyword evidence="4" id="KW-1185">Reference proteome</keyword>
<dbReference type="OMA" id="TYYRAGA"/>
<evidence type="ECO:0000259" key="2">
    <source>
        <dbReference type="PROSITE" id="PS51471"/>
    </source>
</evidence>
<dbReference type="HOGENOM" id="CLU_528936_0_0_1"/>
<dbReference type="EMBL" id="JH126400">
    <property type="protein sequence ID" value="EGX93665.1"/>
    <property type="molecule type" value="Genomic_DNA"/>
</dbReference>
<comment type="similarity">
    <text evidence="1">Belongs to the iron/ascorbate-dependent oxidoreductase family.</text>
</comment>
<dbReference type="Pfam" id="PF14226">
    <property type="entry name" value="DIOX_N"/>
    <property type="match status" value="1"/>
</dbReference>
<dbReference type="PANTHER" id="PTHR47990">
    <property type="entry name" value="2-OXOGLUTARATE (2OG) AND FE(II)-DEPENDENT OXYGENASE SUPERFAMILY PROTEIN-RELATED"/>
    <property type="match status" value="1"/>
</dbReference>
<dbReference type="AlphaFoldDB" id="G3JBN9"/>
<reference evidence="3 4" key="1">
    <citation type="journal article" date="2011" name="Genome Biol.">
        <title>Genome sequence of the insect pathogenic fungus Cordyceps militaris, a valued traditional Chinese medicine.</title>
        <authorList>
            <person name="Zheng P."/>
            <person name="Xia Y."/>
            <person name="Xiao G."/>
            <person name="Xiong C."/>
            <person name="Hu X."/>
            <person name="Zhang S."/>
            <person name="Zheng H."/>
            <person name="Huang Y."/>
            <person name="Zhou Y."/>
            <person name="Wang S."/>
            <person name="Zhao G.P."/>
            <person name="Liu X."/>
            <person name="St Leger R.J."/>
            <person name="Wang C."/>
        </authorList>
    </citation>
    <scope>NUCLEOTIDE SEQUENCE [LARGE SCALE GENOMIC DNA]</scope>
    <source>
        <strain evidence="3 4">CM01</strain>
    </source>
</reference>
<dbReference type="PROSITE" id="PS51471">
    <property type="entry name" value="FE2OG_OXY"/>
    <property type="match status" value="1"/>
</dbReference>
<dbReference type="InterPro" id="IPR027443">
    <property type="entry name" value="IPNS-like_sf"/>
</dbReference>
<evidence type="ECO:0000313" key="4">
    <source>
        <dbReference type="Proteomes" id="UP000001610"/>
    </source>
</evidence>
<evidence type="ECO:0000256" key="1">
    <source>
        <dbReference type="ARBA" id="ARBA00008056"/>
    </source>
</evidence>
<dbReference type="InterPro" id="IPR026992">
    <property type="entry name" value="DIOX_N"/>
</dbReference>